<keyword evidence="5" id="KW-0843">Virulence</keyword>
<evidence type="ECO:0000256" key="1">
    <source>
        <dbReference type="ARBA" id="ARBA00000900"/>
    </source>
</evidence>
<dbReference type="Gene3D" id="1.20.58.360">
    <property type="entry name" value="Shigella T3SS effector IpaH defines"/>
    <property type="match status" value="1"/>
</dbReference>
<comment type="caution">
    <text evidence="9">The sequence shown here is derived from an EMBL/GenBank/DDBJ whole genome shotgun (WGS) entry which is preliminary data.</text>
</comment>
<dbReference type="InterPro" id="IPR001611">
    <property type="entry name" value="Leu-rich_rpt"/>
</dbReference>
<keyword evidence="4" id="KW-0677">Repeat</keyword>
<dbReference type="GO" id="GO:0016567">
    <property type="term" value="P:protein ubiquitination"/>
    <property type="evidence" value="ECO:0007669"/>
    <property type="project" value="InterPro"/>
</dbReference>
<dbReference type="SMART" id="SM00369">
    <property type="entry name" value="LRR_TYP"/>
    <property type="match status" value="7"/>
</dbReference>
<evidence type="ECO:0000256" key="6">
    <source>
        <dbReference type="PROSITE-ProRule" id="PRU01398"/>
    </source>
</evidence>
<dbReference type="Pfam" id="PF20178">
    <property type="entry name" value="ToxA_N"/>
    <property type="match status" value="1"/>
</dbReference>
<dbReference type="Gene3D" id="3.80.10.10">
    <property type="entry name" value="Ribonuclease Inhibitor"/>
    <property type="match status" value="3"/>
</dbReference>
<protein>
    <recommendedName>
        <fullName evidence="2">RING-type E3 ubiquitin transferase</fullName>
        <ecNumber evidence="2">2.3.2.27</ecNumber>
    </recommendedName>
</protein>
<dbReference type="Proteomes" id="UP000325296">
    <property type="component" value="Unassembled WGS sequence"/>
</dbReference>
<evidence type="ECO:0000313" key="10">
    <source>
        <dbReference type="Proteomes" id="UP000325296"/>
    </source>
</evidence>
<feature type="active site" description="Glycyl thioester intermediate" evidence="6">
    <location>
        <position position="2179"/>
    </location>
</feature>
<evidence type="ECO:0000256" key="5">
    <source>
        <dbReference type="ARBA" id="ARBA00023026"/>
    </source>
</evidence>
<sequence length="2373" mass="265294">MCWCSFSWSRIMTDSPALPATPSVHRPLLTSAMPKWLVDSTAARRMALKHADTPLPPAYWHATPEQRQQLHACFIASFTAQTALDQTLSGLQSIDAFARPLLVKALKDQYEVTLAPQVATWLSLRKSLQVSDLNIEAQTYDFLKLELLQAALHNFEEGECEEGAFHSSSGLRWQTSSPGSAADSLLPVRLGSLKVHQFLRLCRSLDLGGQFQTYLKGFFTTHETTLREQFIASQKAAMRAAAELALLCEDITQADYNMVLSVIAGERSPQMGGQPVWICDLGLMKLRMTGCVLFLAFDDEHIDSPILYIPQDPYQPLKRYTHRAPLLTALKQRLSTPGLASTRVDRPTDYQVFFSQFVDYADRSHYFSQFTLDAPDATLREKIGSNFPGIGQFYELISKVTVFKLKNFPPLPLAPQVPNPAPYLAPVAMAFKNQAYASDKVDLWTYLYEQHRDKSLADAAAHAVPTADVDARVRTRKLALLLNVGMFGLGAIAGFVPVLGELMMAVMAEQLLTEVIEAAQEWNEGDRRAARAHLIDLAQNLALLGVTAGGGKALSKLRPEPVIEGLVPVKLPGGQVRLWKPDLGGYQSDVALMPGSKPNALGQYEVDGKLHVHIDNVLYEKTFDPQLNKWRIKHPRNPRAYQPILEHNRAGAWRHSHEYPLAWNRLTLLRRLGHITAGFSDEALSVIGDVSGVQDDLLRKVHLDGLPVPAVLADTLERFRADRDVDELIGRLRRGAGLDSRHEYALPLAVEMPGWPPGRVLEVFEQRAVVGRSEPGQEGLGEEQARRLLGTPRRGDQPGVPVTDEWVGGSLEPEGRSIRYGSPLSADDGRPTLKISRTDLQQGKLAHVVLNGLDEQQVTGLLGSASSWGEQPREQVFNERLADYALQRQAALFDAQLHGNGAPVTDSGPLQRRFPGLTQHAREELLDRASPQELRRLQDSGRVSARLDHQARLSMQQGRLSRAISGLHRDRLANTDSDRLALQALARLSGWPQGVRLEMRQGGIRGPLLDSIGDEHAVVRRYLVKSGECFQAHDASGRALNSVPADGRNLFQSILDALPDEMRRALVPTGQGGDLQQALATYAREHREIIAHDILKLRTPRTRPALRLPSGRLGYELSGRGALFATDDSLIAHARSVYPNMSETEAQALVMARRLDGESDSQIWRLFANRQHELTALRTTLEQWAGEDERRLRSVEDIIDCWRQGFDRDRAAHGSLSLRVEEALPEWQADFSHVLTLNLSGRALLAQETTALLQPFPNVQHLQLYVRPEHLGAVTERLASAPGVTQLSFTGPSLTYSAQVLRLLERMAGLRQLSLAGNLQTLDVSGLTALRRLTVSGTLETWPQGSLALEHLEFLDIAQTPLRSVPDEMFIGHQRLWRGLQMNWSAYEPQEFMKVYEHLHDNPAHLIEERRLVKSYCEGVLGSLQPGAPAFIERVLAHFSAQGLTSRQRLEKVNSIREEHHRLVDELEQWSDRDSGVGRVEVERQIASEALLDCWRQGLEPRIVDDSQVSAAATVLDLSDADLIDLPKLPATGFTHVRSLNLSDIGVPLEGINTWLGHFPRLDTLSLARNNLAELPSVLVDHPSLRHLDLSHNWLVVTPVIQAQLSRLAGLVSLRLPYNPLSGLDISGLRELQILDLSHSAISDWPQGVLELPALHSLDLSHSAITSIPEAALQGHDLLLANTRLRGCRLSAQARADARLFARRYARDYPASPQESPLGIPRELLAQGLAGGDPEYFAEDVLRRPDLLVALPTTAADLAPSARMQRLDPALDTTLAALRIEELRAIGLDATQIDARLQEWETQYGQWVALLNEWMDVHGYLDGSWVSALDRRRAADRLLESWRFTLRATPLTVEANGAERLDFSGLSLGALPRLPGDFAHVSELNLNRVKLTAQGSNDFLRAFSHVRSLTLSNNGLRALPEALGEFRRLRRLDLGRNELQNTDPLQDYLAQMHELEWLDLGENLMGELELSGLARLDTLYLQQNMLDEWPMTVLELPRLRTLDLRDNWIETLPDAVFEPQHRPLMADTNLSGNRLDQQSCENLQVYLGQTGNGLGFSAEQLEFMVLEYRERDELGFSDTSDYSLDHPEIETPHMQKAQWFVGVEPHSAKHRIWDELNAQEGSRDFFFSLSQLRHTEDFLEAPAELTQRVWAVLEAISQNPAMRRDLFARATALVPDITCGDGRILLFNELETRVLEFDALRLAEQGQNGAQLLKFARSMIRLEALEGIAQTTIERRPDIDLVEIRLALRIGLAQRLELPRQPTGMLFGELSEVSQADLDHAYATIVDSENTSDFEERLVGLEYWCNYLKKKYATDFSSLARELEQKTAALDERYPDGGADYLRDYAVLGAWSKEQRTALAIRLTRQERTALNI</sequence>
<evidence type="ECO:0000256" key="3">
    <source>
        <dbReference type="ARBA" id="ARBA00022614"/>
    </source>
</evidence>
<evidence type="ECO:0000256" key="2">
    <source>
        <dbReference type="ARBA" id="ARBA00012483"/>
    </source>
</evidence>
<evidence type="ECO:0000259" key="8">
    <source>
        <dbReference type="PROSITE" id="PS52053"/>
    </source>
</evidence>
<reference evidence="9 10" key="1">
    <citation type="submission" date="2019-09" db="EMBL/GenBank/DDBJ databases">
        <title>Draft genome sequence of Pseudomonas brenneri CCUG 51514(T).</title>
        <authorList>
            <person name="Tunovic T."/>
            <person name="Pineiro-Iglesias B."/>
            <person name="Unosson C."/>
            <person name="Inganas E."/>
            <person name="Ohlen M."/>
            <person name="Cardew S."/>
            <person name="Jensie-Markopoulos S."/>
            <person name="Salva-Serra F."/>
            <person name="Jaen-Luchoro D."/>
            <person name="Svensson-Stadler L."/>
            <person name="Chun J."/>
            <person name="Moore E."/>
        </authorList>
    </citation>
    <scope>NUCLEOTIDE SEQUENCE [LARGE SCALE GENOMIC DNA]</scope>
    <source>
        <strain evidence="9 10">CCUG 51514</strain>
    </source>
</reference>
<dbReference type="GO" id="GO:0005576">
    <property type="term" value="C:extracellular region"/>
    <property type="evidence" value="ECO:0007669"/>
    <property type="project" value="UniProtKB-UniRule"/>
</dbReference>
<feature type="transmembrane region" description="Helical" evidence="7">
    <location>
        <begin position="480"/>
        <end position="500"/>
    </location>
</feature>
<evidence type="ECO:0000313" key="9">
    <source>
        <dbReference type="EMBL" id="KAA2233735.1"/>
    </source>
</evidence>
<dbReference type="InterPro" id="IPR046673">
    <property type="entry name" value="ToxA_N"/>
</dbReference>
<keyword evidence="6" id="KW-0808">Transferase</keyword>
<comment type="PTM">
    <text evidence="6">Ubiquitinated in the presence of host E1 ubiquitin-activating enzyme, E2 ubiquitin-conjugating enzyme and ubiquitin.</text>
</comment>
<dbReference type="GO" id="GO:0061630">
    <property type="term" value="F:ubiquitin protein ligase activity"/>
    <property type="evidence" value="ECO:0007669"/>
    <property type="project" value="UniProtKB-EC"/>
</dbReference>
<comment type="similarity">
    <text evidence="6">Belongs to the LRR-containing bacterial E3 ligase family.</text>
</comment>
<keyword evidence="6" id="KW-0833">Ubl conjugation pathway</keyword>
<keyword evidence="6" id="KW-1035">Host cytoplasm</keyword>
<keyword evidence="6" id="KW-0964">Secreted</keyword>
<keyword evidence="3" id="KW-0433">Leucine-rich repeat</keyword>
<dbReference type="EC" id="2.3.2.27" evidence="2"/>
<keyword evidence="6" id="KW-0832">Ubl conjugation</keyword>
<dbReference type="Pfam" id="PF14496">
    <property type="entry name" value="NEL"/>
    <property type="match status" value="1"/>
</dbReference>
<dbReference type="PROSITE" id="PS52053">
    <property type="entry name" value="NEL"/>
    <property type="match status" value="1"/>
</dbReference>
<keyword evidence="7" id="KW-0812">Transmembrane</keyword>
<dbReference type="EMBL" id="VUOL01000001">
    <property type="protein sequence ID" value="KAA2233735.1"/>
    <property type="molecule type" value="Genomic_DNA"/>
</dbReference>
<dbReference type="InterPro" id="IPR032675">
    <property type="entry name" value="LRR_dom_sf"/>
</dbReference>
<dbReference type="InterPro" id="IPR003591">
    <property type="entry name" value="Leu-rich_rpt_typical-subtyp"/>
</dbReference>
<dbReference type="GO" id="GO:0005737">
    <property type="term" value="C:cytoplasm"/>
    <property type="evidence" value="ECO:0007669"/>
    <property type="project" value="TreeGrafter"/>
</dbReference>
<evidence type="ECO:0000256" key="4">
    <source>
        <dbReference type="ARBA" id="ARBA00022737"/>
    </source>
</evidence>
<name>A0A5B2V5B8_9PSED</name>
<feature type="domain" description="NEL" evidence="8">
    <location>
        <begin position="2091"/>
        <end position="2373"/>
    </location>
</feature>
<dbReference type="InterPro" id="IPR029487">
    <property type="entry name" value="NEL_dom"/>
</dbReference>
<keyword evidence="7" id="KW-0472">Membrane</keyword>
<dbReference type="PANTHER" id="PTHR48051:SF1">
    <property type="entry name" value="RAS SUPPRESSOR PROTEIN 1"/>
    <property type="match status" value="1"/>
</dbReference>
<dbReference type="PROSITE" id="PS51450">
    <property type="entry name" value="LRR"/>
    <property type="match status" value="1"/>
</dbReference>
<gene>
    <name evidence="9" type="ORF">F1720_01535</name>
</gene>
<dbReference type="PANTHER" id="PTHR48051">
    <property type="match status" value="1"/>
</dbReference>
<proteinExistence type="inferred from homology"/>
<dbReference type="SUPFAM" id="SSF52058">
    <property type="entry name" value="L domain-like"/>
    <property type="match status" value="3"/>
</dbReference>
<comment type="catalytic activity">
    <reaction evidence="1">
        <text>S-ubiquitinyl-[E2 ubiquitin-conjugating enzyme]-L-cysteine + [acceptor protein]-L-lysine = [E2 ubiquitin-conjugating enzyme]-L-cysteine + N(6)-ubiquitinyl-[acceptor protein]-L-lysine.</text>
        <dbReference type="EC" id="2.3.2.27"/>
    </reaction>
</comment>
<accession>A0A5B2V5B8</accession>
<organism evidence="9 10">
    <name type="scientific">Pseudomonas brenneri</name>
    <dbReference type="NCBI Taxonomy" id="129817"/>
    <lineage>
        <taxon>Bacteria</taxon>
        <taxon>Pseudomonadati</taxon>
        <taxon>Pseudomonadota</taxon>
        <taxon>Gammaproteobacteria</taxon>
        <taxon>Pseudomonadales</taxon>
        <taxon>Pseudomonadaceae</taxon>
        <taxon>Pseudomonas</taxon>
    </lineage>
</organism>
<dbReference type="InterPro" id="IPR050216">
    <property type="entry name" value="LRR_domain-containing"/>
</dbReference>
<evidence type="ECO:0000256" key="7">
    <source>
        <dbReference type="SAM" id="Phobius"/>
    </source>
</evidence>
<keyword evidence="7" id="KW-1133">Transmembrane helix</keyword>